<keyword evidence="2" id="KW-1185">Reference proteome</keyword>
<proteinExistence type="predicted"/>
<dbReference type="InterPro" id="IPR012347">
    <property type="entry name" value="Ferritin-like"/>
</dbReference>
<dbReference type="Gene3D" id="1.20.1260.10">
    <property type="match status" value="1"/>
</dbReference>
<reference evidence="1 2" key="1">
    <citation type="submission" date="2023-09" db="EMBL/GenBank/DDBJ databases">
        <authorList>
            <person name="Rey-Velasco X."/>
        </authorList>
    </citation>
    <scope>NUCLEOTIDE SEQUENCE [LARGE SCALE GENOMIC DNA]</scope>
    <source>
        <strain evidence="1 2">F394</strain>
    </source>
</reference>
<comment type="caution">
    <text evidence="1">The sequence shown here is derived from an EMBL/GenBank/DDBJ whole genome shotgun (WGS) entry which is preliminary data.</text>
</comment>
<dbReference type="Proteomes" id="UP001267426">
    <property type="component" value="Unassembled WGS sequence"/>
</dbReference>
<accession>A0ABU3BMV6</accession>
<dbReference type="EMBL" id="JAVRHT010000003">
    <property type="protein sequence ID" value="MDT0630607.1"/>
    <property type="molecule type" value="Genomic_DNA"/>
</dbReference>
<organism evidence="1 2">
    <name type="scientific">Rubrivirga litoralis</name>
    <dbReference type="NCBI Taxonomy" id="3075598"/>
    <lineage>
        <taxon>Bacteria</taxon>
        <taxon>Pseudomonadati</taxon>
        <taxon>Rhodothermota</taxon>
        <taxon>Rhodothermia</taxon>
        <taxon>Rhodothermales</taxon>
        <taxon>Rubricoccaceae</taxon>
        <taxon>Rubrivirga</taxon>
    </lineage>
</organism>
<evidence type="ECO:0000313" key="1">
    <source>
        <dbReference type="EMBL" id="MDT0630607.1"/>
    </source>
</evidence>
<protein>
    <recommendedName>
        <fullName evidence="3">Ferritin-like metal-binding protein YciE</fullName>
    </recommendedName>
</protein>
<gene>
    <name evidence="1" type="ORF">RM540_02505</name>
</gene>
<sequence length="192" mass="21076">MKDRNDVINNYVTDMHGVEKHILEAVERQLGEDTTSKYPEAVRVITSLKTTLQNHVRSLEQYNEKTNDGGVKEAVKEAVTSALGVAAGLYDQIRDTDQVSRMLRDDYTATSLAAISYHMLYTSALALKADELAQLALRNLKDLTPILVDISKAICVVVAAEMADQDKAIDASVGAQAVRATQEAWSHEQVEG</sequence>
<evidence type="ECO:0000313" key="2">
    <source>
        <dbReference type="Proteomes" id="UP001267426"/>
    </source>
</evidence>
<name>A0ABU3BMV6_9BACT</name>
<dbReference type="RefSeq" id="WP_311661824.1">
    <property type="nucleotide sequence ID" value="NZ_JAVRHT010000003.1"/>
</dbReference>
<evidence type="ECO:0008006" key="3">
    <source>
        <dbReference type="Google" id="ProtNLM"/>
    </source>
</evidence>